<keyword evidence="5" id="KW-0675">Receptor</keyword>
<dbReference type="Pfam" id="PF21604">
    <property type="entry name" value="CRLF2_D1"/>
    <property type="match status" value="1"/>
</dbReference>
<dbReference type="KEGG" id="gacu:117542744"/>
<evidence type="ECO:0000313" key="5">
    <source>
        <dbReference type="RefSeq" id="XP_034066469.1"/>
    </source>
</evidence>
<dbReference type="GeneID" id="117542744"/>
<dbReference type="Proteomes" id="UP000515161">
    <property type="component" value="Unplaced"/>
</dbReference>
<dbReference type="InterPro" id="IPR013783">
    <property type="entry name" value="Ig-like_fold"/>
</dbReference>
<gene>
    <name evidence="5" type="primary">il13ra1</name>
</gene>
<organism evidence="4 5">
    <name type="scientific">Gymnodraco acuticeps</name>
    <name type="common">Antarctic dragonfish</name>
    <dbReference type="NCBI Taxonomy" id="8218"/>
    <lineage>
        <taxon>Eukaryota</taxon>
        <taxon>Metazoa</taxon>
        <taxon>Chordata</taxon>
        <taxon>Craniata</taxon>
        <taxon>Vertebrata</taxon>
        <taxon>Euteleostomi</taxon>
        <taxon>Actinopterygii</taxon>
        <taxon>Neopterygii</taxon>
        <taxon>Teleostei</taxon>
        <taxon>Neoteleostei</taxon>
        <taxon>Acanthomorphata</taxon>
        <taxon>Eupercaria</taxon>
        <taxon>Perciformes</taxon>
        <taxon>Notothenioidei</taxon>
        <taxon>Bathydraconidae</taxon>
        <taxon>Gymnodraco</taxon>
    </lineage>
</organism>
<evidence type="ECO:0000259" key="3">
    <source>
        <dbReference type="Pfam" id="PF21604"/>
    </source>
</evidence>
<keyword evidence="1" id="KW-1133">Transmembrane helix</keyword>
<keyword evidence="1" id="KW-0472">Membrane</keyword>
<feature type="domain" description="Cytokine receptor-like factor 2-like D1" evidence="3">
    <location>
        <begin position="121"/>
        <end position="162"/>
    </location>
</feature>
<dbReference type="RefSeq" id="XP_034066469.1">
    <property type="nucleotide sequence ID" value="XM_034210578.1"/>
</dbReference>
<evidence type="ECO:0000256" key="2">
    <source>
        <dbReference type="SAM" id="SignalP"/>
    </source>
</evidence>
<keyword evidence="1" id="KW-0812">Transmembrane</keyword>
<sequence>MYESRDIFVLSCLFLKVLSQDGLPQNVSLQWINDFEQKVTWEPAQHLVKNCRYDLTAELKDKFKSETHNSATSPLSLKMVMCGGFLNVSVNSSCARYEPVIVTYPDLVKDLQCFITTPTETHCIWKQTAHTPSNLGFFYHLNNDVIKECPSYVHRGSDRTGCDLEANIEDSIVFSFNGTLKNQTVRNTFKEELSSNVRAPALQWNVTKSGGKFKIRWTPPSIKITWEYVITYKECSEDKSLAGVGETAEFTFVPKCSYGITIHAIGELGAKTLLSDEKYFAAESDLNAWVYVAIILPLMVAVLAVLTIVYCRKNKEILFPEVPQPRDLISDISDNNNKSMGGKLYIPTEKEDNFNVTLVTDPQICKLDIRHDSA</sequence>
<dbReference type="InterPro" id="IPR036116">
    <property type="entry name" value="FN3_sf"/>
</dbReference>
<dbReference type="FunCoup" id="A0A6P8TQE0">
    <property type="interactions" value="20"/>
</dbReference>
<name>A0A6P8TQE0_GYMAC</name>
<dbReference type="Gene3D" id="2.60.40.10">
    <property type="entry name" value="Immunoglobulins"/>
    <property type="match status" value="1"/>
</dbReference>
<feature type="transmembrane region" description="Helical" evidence="1">
    <location>
        <begin position="288"/>
        <end position="311"/>
    </location>
</feature>
<accession>A0A6P8TQE0</accession>
<dbReference type="InParanoid" id="A0A6P8TQE0"/>
<evidence type="ECO:0000313" key="4">
    <source>
        <dbReference type="Proteomes" id="UP000515161"/>
    </source>
</evidence>
<feature type="chain" id="PRO_5027806273" evidence="2">
    <location>
        <begin position="20"/>
        <end position="374"/>
    </location>
</feature>
<dbReference type="CTD" id="3597"/>
<dbReference type="SUPFAM" id="SSF49265">
    <property type="entry name" value="Fibronectin type III"/>
    <property type="match status" value="1"/>
</dbReference>
<proteinExistence type="predicted"/>
<dbReference type="InterPro" id="IPR048651">
    <property type="entry name" value="CRLF2-like_D1"/>
</dbReference>
<feature type="signal peptide" evidence="2">
    <location>
        <begin position="1"/>
        <end position="19"/>
    </location>
</feature>
<keyword evidence="4" id="KW-1185">Reference proteome</keyword>
<dbReference type="AlphaFoldDB" id="A0A6P8TQE0"/>
<protein>
    <submittedName>
        <fullName evidence="5">Interleukin-13 receptor subunit alpha-1</fullName>
    </submittedName>
</protein>
<dbReference type="OrthoDB" id="8953415at2759"/>
<keyword evidence="2" id="KW-0732">Signal</keyword>
<reference evidence="5" key="1">
    <citation type="submission" date="2025-08" db="UniProtKB">
        <authorList>
            <consortium name="RefSeq"/>
        </authorList>
    </citation>
    <scope>IDENTIFICATION</scope>
</reference>
<evidence type="ECO:0000256" key="1">
    <source>
        <dbReference type="SAM" id="Phobius"/>
    </source>
</evidence>